<dbReference type="GO" id="GO:0015159">
    <property type="term" value="F:polysaccharide transmembrane transporter activity"/>
    <property type="evidence" value="ECO:0007669"/>
    <property type="project" value="InterPro"/>
</dbReference>
<keyword evidence="4" id="KW-1185">Reference proteome</keyword>
<dbReference type="InterPro" id="IPR003715">
    <property type="entry name" value="Poly_export_N"/>
</dbReference>
<sequence length="285" mass="31795">MNLKRYAYFRLLSTLIQRHFCLVPGTILLVCTSLMGAVTGCVSAKKIVYFQGDMETENFVRMPEPYVPLIKAGDVLSIQVSSLNAEAATFFNPYTAMVMATNGRITQPTNTNGLPEMSGYLVTPDGKIDIPMIGAVRVSGLTTSQTREVIREKLKVYLKEPTVNVRNLNFRVSVLGEVIKPSLFTVPNDQITLIEALSLAGDATIYGRRDNVLVIREENGQKTFARLDITRRTLFRSAYYYLHPNDIVYVEPGKARVSSADRFYQVMPAILSALSFAAIILTRSY</sequence>
<dbReference type="PANTHER" id="PTHR33619">
    <property type="entry name" value="POLYSACCHARIDE EXPORT PROTEIN GFCE-RELATED"/>
    <property type="match status" value="1"/>
</dbReference>
<protein>
    <submittedName>
        <fullName evidence="3">Polysaccharide export protein</fullName>
    </submittedName>
</protein>
<comment type="caution">
    <text evidence="3">The sequence shown here is derived from an EMBL/GenBank/DDBJ whole genome shotgun (WGS) entry which is preliminary data.</text>
</comment>
<evidence type="ECO:0000256" key="1">
    <source>
        <dbReference type="ARBA" id="ARBA00022729"/>
    </source>
</evidence>
<organism evidence="3 4">
    <name type="scientific">Spirosoma agri</name>
    <dbReference type="NCBI Taxonomy" id="1987381"/>
    <lineage>
        <taxon>Bacteria</taxon>
        <taxon>Pseudomonadati</taxon>
        <taxon>Bacteroidota</taxon>
        <taxon>Cytophagia</taxon>
        <taxon>Cytophagales</taxon>
        <taxon>Cytophagaceae</taxon>
        <taxon>Spirosoma</taxon>
    </lineage>
</organism>
<dbReference type="PANTHER" id="PTHR33619:SF3">
    <property type="entry name" value="POLYSACCHARIDE EXPORT PROTEIN GFCE-RELATED"/>
    <property type="match status" value="1"/>
</dbReference>
<evidence type="ECO:0000313" key="3">
    <source>
        <dbReference type="EMBL" id="NEU69913.1"/>
    </source>
</evidence>
<proteinExistence type="predicted"/>
<dbReference type="EMBL" id="JAAGNZ010000002">
    <property type="protein sequence ID" value="NEU69913.1"/>
    <property type="molecule type" value="Genomic_DNA"/>
</dbReference>
<reference evidence="3 4" key="1">
    <citation type="submission" date="2020-02" db="EMBL/GenBank/DDBJ databases">
        <title>Draft genome sequence of two Spirosoma agri KCTC 52727 and Spirosoma terrae KCTC 52035.</title>
        <authorList>
            <person name="Rojas J."/>
            <person name="Ambika Manirajan B."/>
            <person name="Ratering S."/>
            <person name="Suarez C."/>
            <person name="Schnell S."/>
        </authorList>
    </citation>
    <scope>NUCLEOTIDE SEQUENCE [LARGE SCALE GENOMIC DNA]</scope>
    <source>
        <strain evidence="3 4">KCTC 52727</strain>
    </source>
</reference>
<evidence type="ECO:0000259" key="2">
    <source>
        <dbReference type="Pfam" id="PF02563"/>
    </source>
</evidence>
<evidence type="ECO:0000313" key="4">
    <source>
        <dbReference type="Proteomes" id="UP000477386"/>
    </source>
</evidence>
<feature type="domain" description="Polysaccharide export protein N-terminal" evidence="2">
    <location>
        <begin position="65"/>
        <end position="166"/>
    </location>
</feature>
<dbReference type="AlphaFoldDB" id="A0A6M0ISC1"/>
<dbReference type="InterPro" id="IPR049712">
    <property type="entry name" value="Poly_export"/>
</dbReference>
<dbReference type="Pfam" id="PF02563">
    <property type="entry name" value="Poly_export"/>
    <property type="match status" value="1"/>
</dbReference>
<dbReference type="Gene3D" id="3.30.1950.10">
    <property type="entry name" value="wza like domain"/>
    <property type="match status" value="1"/>
</dbReference>
<dbReference type="Gene3D" id="3.10.560.10">
    <property type="entry name" value="Outer membrane lipoprotein wza domain like"/>
    <property type="match status" value="1"/>
</dbReference>
<accession>A0A6M0ISC1</accession>
<gene>
    <name evidence="3" type="ORF">GK091_23740</name>
</gene>
<keyword evidence="1" id="KW-0732">Signal</keyword>
<name>A0A6M0ISC1_9BACT</name>
<dbReference type="Proteomes" id="UP000477386">
    <property type="component" value="Unassembled WGS sequence"/>
</dbReference>